<name>A0A8X6RE60_TRICX</name>
<evidence type="ECO:0000313" key="1">
    <source>
        <dbReference type="EMBL" id="GFX87927.1"/>
    </source>
</evidence>
<organism evidence="1 2">
    <name type="scientific">Trichonephila clavipes</name>
    <name type="common">Golden silk orbweaver</name>
    <name type="synonym">Nephila clavipes</name>
    <dbReference type="NCBI Taxonomy" id="2585209"/>
    <lineage>
        <taxon>Eukaryota</taxon>
        <taxon>Metazoa</taxon>
        <taxon>Ecdysozoa</taxon>
        <taxon>Arthropoda</taxon>
        <taxon>Chelicerata</taxon>
        <taxon>Arachnida</taxon>
        <taxon>Araneae</taxon>
        <taxon>Araneomorphae</taxon>
        <taxon>Entelegynae</taxon>
        <taxon>Araneoidea</taxon>
        <taxon>Nephilidae</taxon>
        <taxon>Trichonephila</taxon>
    </lineage>
</organism>
<accession>A0A8X6RE60</accession>
<keyword evidence="2" id="KW-1185">Reference proteome</keyword>
<sequence>MKFHQKIAKLVPGPDGFCNVIEEVVNLARQINLELDSDDVKYLQNSDNQQLTIDELIEMHEQEQENE</sequence>
<reference evidence="1" key="1">
    <citation type="submission" date="2020-08" db="EMBL/GenBank/DDBJ databases">
        <title>Multicomponent nature underlies the extraordinary mechanical properties of spider dragline silk.</title>
        <authorList>
            <person name="Kono N."/>
            <person name="Nakamura H."/>
            <person name="Mori M."/>
            <person name="Yoshida Y."/>
            <person name="Ohtoshi R."/>
            <person name="Malay A.D."/>
            <person name="Moran D.A.P."/>
            <person name="Tomita M."/>
            <person name="Numata K."/>
            <person name="Arakawa K."/>
        </authorList>
    </citation>
    <scope>NUCLEOTIDE SEQUENCE</scope>
</reference>
<evidence type="ECO:0000313" key="2">
    <source>
        <dbReference type="Proteomes" id="UP000887159"/>
    </source>
</evidence>
<protein>
    <submittedName>
        <fullName evidence="1">Uncharacterized protein</fullName>
    </submittedName>
</protein>
<proteinExistence type="predicted"/>
<dbReference type="EMBL" id="BMAU01021040">
    <property type="protein sequence ID" value="GFX87927.1"/>
    <property type="molecule type" value="Genomic_DNA"/>
</dbReference>
<dbReference type="AlphaFoldDB" id="A0A8X6RE60"/>
<dbReference type="Proteomes" id="UP000887159">
    <property type="component" value="Unassembled WGS sequence"/>
</dbReference>
<comment type="caution">
    <text evidence="1">The sequence shown here is derived from an EMBL/GenBank/DDBJ whole genome shotgun (WGS) entry which is preliminary data.</text>
</comment>
<gene>
    <name evidence="1" type="ORF">TNCV_4373921</name>
</gene>